<dbReference type="AlphaFoldDB" id="S7PYK3"/>
<organism evidence="1 2">
    <name type="scientific">Gloeophyllum trabeum (strain ATCC 11539 / FP-39264 / Madison 617)</name>
    <name type="common">Brown rot fungus</name>
    <dbReference type="NCBI Taxonomy" id="670483"/>
    <lineage>
        <taxon>Eukaryota</taxon>
        <taxon>Fungi</taxon>
        <taxon>Dikarya</taxon>
        <taxon>Basidiomycota</taxon>
        <taxon>Agaricomycotina</taxon>
        <taxon>Agaricomycetes</taxon>
        <taxon>Gloeophyllales</taxon>
        <taxon>Gloeophyllaceae</taxon>
        <taxon>Gloeophyllum</taxon>
    </lineage>
</organism>
<accession>S7PYK3</accession>
<sequence length="78" mass="8477">MFIGQSSQSRVYPGLFPGDVTSGLRVGVACLPNSTDRLVNAIKSSLWDYSSIRRVNCVQPATLIPCNVPYAIFLSAWA</sequence>
<protein>
    <submittedName>
        <fullName evidence="1">Uncharacterized protein</fullName>
    </submittedName>
</protein>
<proteinExistence type="predicted"/>
<keyword evidence="2" id="KW-1185">Reference proteome</keyword>
<evidence type="ECO:0000313" key="1">
    <source>
        <dbReference type="EMBL" id="EPQ52731.1"/>
    </source>
</evidence>
<dbReference type="HOGENOM" id="CLU_2622260_0_0_1"/>
<dbReference type="Proteomes" id="UP000030669">
    <property type="component" value="Unassembled WGS sequence"/>
</dbReference>
<dbReference type="KEGG" id="gtr:GLOTRDRAFT_117455"/>
<name>S7PYK3_GLOTA</name>
<dbReference type="GeneID" id="19300348"/>
<dbReference type="EMBL" id="KB469307">
    <property type="protein sequence ID" value="EPQ52731.1"/>
    <property type="molecule type" value="Genomic_DNA"/>
</dbReference>
<evidence type="ECO:0000313" key="2">
    <source>
        <dbReference type="Proteomes" id="UP000030669"/>
    </source>
</evidence>
<dbReference type="RefSeq" id="XP_007868996.1">
    <property type="nucleotide sequence ID" value="XM_007870805.1"/>
</dbReference>
<gene>
    <name evidence="1" type="ORF">GLOTRDRAFT_117455</name>
</gene>
<reference evidence="1 2" key="1">
    <citation type="journal article" date="2012" name="Science">
        <title>The Paleozoic origin of enzymatic lignin decomposition reconstructed from 31 fungal genomes.</title>
        <authorList>
            <person name="Floudas D."/>
            <person name="Binder M."/>
            <person name="Riley R."/>
            <person name="Barry K."/>
            <person name="Blanchette R.A."/>
            <person name="Henrissat B."/>
            <person name="Martinez A.T."/>
            <person name="Otillar R."/>
            <person name="Spatafora J.W."/>
            <person name="Yadav J.S."/>
            <person name="Aerts A."/>
            <person name="Benoit I."/>
            <person name="Boyd A."/>
            <person name="Carlson A."/>
            <person name="Copeland A."/>
            <person name="Coutinho P.M."/>
            <person name="de Vries R.P."/>
            <person name="Ferreira P."/>
            <person name="Findley K."/>
            <person name="Foster B."/>
            <person name="Gaskell J."/>
            <person name="Glotzer D."/>
            <person name="Gorecki P."/>
            <person name="Heitman J."/>
            <person name="Hesse C."/>
            <person name="Hori C."/>
            <person name="Igarashi K."/>
            <person name="Jurgens J.A."/>
            <person name="Kallen N."/>
            <person name="Kersten P."/>
            <person name="Kohler A."/>
            <person name="Kuees U."/>
            <person name="Kumar T.K.A."/>
            <person name="Kuo A."/>
            <person name="LaButti K."/>
            <person name="Larrondo L.F."/>
            <person name="Lindquist E."/>
            <person name="Ling A."/>
            <person name="Lombard V."/>
            <person name="Lucas S."/>
            <person name="Lundell T."/>
            <person name="Martin R."/>
            <person name="McLaughlin D.J."/>
            <person name="Morgenstern I."/>
            <person name="Morin E."/>
            <person name="Murat C."/>
            <person name="Nagy L.G."/>
            <person name="Nolan M."/>
            <person name="Ohm R.A."/>
            <person name="Patyshakuliyeva A."/>
            <person name="Rokas A."/>
            <person name="Ruiz-Duenas F.J."/>
            <person name="Sabat G."/>
            <person name="Salamov A."/>
            <person name="Samejima M."/>
            <person name="Schmutz J."/>
            <person name="Slot J.C."/>
            <person name="St John F."/>
            <person name="Stenlid J."/>
            <person name="Sun H."/>
            <person name="Sun S."/>
            <person name="Syed K."/>
            <person name="Tsang A."/>
            <person name="Wiebenga A."/>
            <person name="Young D."/>
            <person name="Pisabarro A."/>
            <person name="Eastwood D.C."/>
            <person name="Martin F."/>
            <person name="Cullen D."/>
            <person name="Grigoriev I.V."/>
            <person name="Hibbett D.S."/>
        </authorList>
    </citation>
    <scope>NUCLEOTIDE SEQUENCE [LARGE SCALE GENOMIC DNA]</scope>
    <source>
        <strain evidence="1 2">ATCC 11539</strain>
    </source>
</reference>